<dbReference type="AlphaFoldDB" id="L0GZR4"/>
<sequence length="140" mass="16519">MPSGMRTAPELDCEEVDNRVERYPPRYLEQRLKLRTASAREIRSQLLVLVHMVDSVEGTTPQLPWLTEEEMERRINERGVRLQGVEMHKPVPAVVQELHDLRMVDADRGTYRINKLGILHMWSHGTRLRRHNAHDWEHRG</sequence>
<accession>L0GZR4</accession>
<proteinExistence type="predicted"/>
<dbReference type="HOGENOM" id="CLU_1834266_0_0_6"/>
<reference evidence="1 2" key="1">
    <citation type="submission" date="2011-09" db="EMBL/GenBank/DDBJ databases">
        <title>Complete sequence of chromosome of Thioflavicoccus mobilis 8321.</title>
        <authorList>
            <consortium name="US DOE Joint Genome Institute"/>
            <person name="Lucas S."/>
            <person name="Han J."/>
            <person name="Lapidus A."/>
            <person name="Cheng J.-F."/>
            <person name="Goodwin L."/>
            <person name="Pitluck S."/>
            <person name="Peters L."/>
            <person name="Ovchinnikova G."/>
            <person name="Lu M."/>
            <person name="Detter J.C."/>
            <person name="Han C."/>
            <person name="Tapia R."/>
            <person name="Land M."/>
            <person name="Hauser L."/>
            <person name="Kyrpides N."/>
            <person name="Ivanova N."/>
            <person name="Pagani I."/>
            <person name="Vogl K."/>
            <person name="Liu Z."/>
            <person name="Imhoff J."/>
            <person name="Thiel V."/>
            <person name="Frigaard N.-U."/>
            <person name="Bryant D."/>
            <person name="Woyke T."/>
        </authorList>
    </citation>
    <scope>NUCLEOTIDE SEQUENCE [LARGE SCALE GENOMIC DNA]</scope>
    <source>
        <strain evidence="1 2">8321</strain>
    </source>
</reference>
<dbReference type="KEGG" id="tmb:Thimo_2061"/>
<keyword evidence="2" id="KW-1185">Reference proteome</keyword>
<evidence type="ECO:0000313" key="2">
    <source>
        <dbReference type="Proteomes" id="UP000010816"/>
    </source>
</evidence>
<dbReference type="EMBL" id="CP003051">
    <property type="protein sequence ID" value="AGA90814.1"/>
    <property type="molecule type" value="Genomic_DNA"/>
</dbReference>
<dbReference type="STRING" id="765912.Thimo_2061"/>
<name>L0GZR4_9GAMM</name>
<protein>
    <submittedName>
        <fullName evidence="1">Uncharacterized protein</fullName>
    </submittedName>
</protein>
<organism evidence="1 2">
    <name type="scientific">Thioflavicoccus mobilis 8321</name>
    <dbReference type="NCBI Taxonomy" id="765912"/>
    <lineage>
        <taxon>Bacteria</taxon>
        <taxon>Pseudomonadati</taxon>
        <taxon>Pseudomonadota</taxon>
        <taxon>Gammaproteobacteria</taxon>
        <taxon>Chromatiales</taxon>
        <taxon>Chromatiaceae</taxon>
        <taxon>Thioflavicoccus</taxon>
    </lineage>
</organism>
<dbReference type="Proteomes" id="UP000010816">
    <property type="component" value="Chromosome"/>
</dbReference>
<evidence type="ECO:0000313" key="1">
    <source>
        <dbReference type="EMBL" id="AGA90814.1"/>
    </source>
</evidence>
<gene>
    <name evidence="1" type="ORF">Thimo_2061</name>
</gene>